<dbReference type="EC" id="2.1.1.314" evidence="4"/>
<name>A0A2H9TP48_9FUNG</name>
<feature type="domain" description="Tetrapyrrole methylase" evidence="10">
    <location>
        <begin position="1"/>
        <end position="178"/>
    </location>
</feature>
<dbReference type="Gene3D" id="3.40.1010.10">
    <property type="entry name" value="Cobalt-precorrin-4 Transmethylase, Domain 1"/>
    <property type="match status" value="1"/>
</dbReference>
<feature type="binding site" evidence="9">
    <location>
        <position position="163"/>
    </location>
    <ligand>
        <name>S-adenosyl-L-methionine</name>
        <dbReference type="ChEBI" id="CHEBI:59789"/>
    </ligand>
</feature>
<dbReference type="OrthoDB" id="2516at2759"/>
<evidence type="ECO:0000256" key="8">
    <source>
        <dbReference type="ARBA" id="ARBA00048752"/>
    </source>
</evidence>
<evidence type="ECO:0000256" key="4">
    <source>
        <dbReference type="ARBA" id="ARBA00011927"/>
    </source>
</evidence>
<evidence type="ECO:0000313" key="12">
    <source>
        <dbReference type="Proteomes" id="UP000240830"/>
    </source>
</evidence>
<evidence type="ECO:0000256" key="9">
    <source>
        <dbReference type="PIRSR" id="PIRSR036432-1"/>
    </source>
</evidence>
<dbReference type="EMBL" id="MTSL01000054">
    <property type="protein sequence ID" value="PJF19527.1"/>
    <property type="molecule type" value="Genomic_DNA"/>
</dbReference>
<dbReference type="UniPathway" id="UPA00559"/>
<dbReference type="Pfam" id="PF00590">
    <property type="entry name" value="TP_methylase"/>
    <property type="match status" value="1"/>
</dbReference>
<organism evidence="11 12">
    <name type="scientific">Paramicrosporidium saccamoebae</name>
    <dbReference type="NCBI Taxonomy" id="1246581"/>
    <lineage>
        <taxon>Eukaryota</taxon>
        <taxon>Fungi</taxon>
        <taxon>Fungi incertae sedis</taxon>
        <taxon>Cryptomycota</taxon>
        <taxon>Cryptomycota incertae sedis</taxon>
        <taxon>Paramicrosporidium</taxon>
    </lineage>
</organism>
<feature type="binding site" evidence="9">
    <location>
        <position position="249"/>
    </location>
    <ligand>
        <name>S-adenosyl-L-methionine</name>
        <dbReference type="ChEBI" id="CHEBI:59789"/>
    </ligand>
</feature>
<feature type="binding site" evidence="9">
    <location>
        <begin position="112"/>
        <end position="113"/>
    </location>
    <ligand>
        <name>S-adenosyl-L-methionine</name>
        <dbReference type="ChEBI" id="CHEBI:59789"/>
    </ligand>
</feature>
<sequence>MLFLIGLGLGDERDITVKGLEAIKSCKRVFLDAYTSILGVDKGNLEAYYGVAVTVADREMVESAADPILQDADTENVAFLVVGDPFGATTHTDLYMRAVQRSIPVRVVHNASIINAVGSCGLQLYSYGPIITVPFFTDNWRPDSPYHKIAANFKAGMHTLCLLDIKVKEQSEENLLKGRLIYEPPRFMTVRQAVAQLLESEERNGLSVCTPSTLGVGMMRIGSESQKIIVGTMSELLEVSEDMFGGPLHSFILPAKDLHEIEFQMLQLYALPNSVIKSVTFADYNKH</sequence>
<dbReference type="PANTHER" id="PTHR10882">
    <property type="entry name" value="DIPHTHINE SYNTHASE"/>
    <property type="match status" value="1"/>
</dbReference>
<evidence type="ECO:0000256" key="3">
    <source>
        <dbReference type="ARBA" id="ARBA00006729"/>
    </source>
</evidence>
<comment type="function">
    <text evidence="1">S-adenosyl-L-methionine-dependent methyltransferase that catalyzes four methylations of the modified target histidine residue in translation elongation factor 2 (EF-2), to form an intermediate called diphthine methyl ester. The four successive methylation reactions represent the second step of diphthamide biosynthesis.</text>
</comment>
<dbReference type="Gene3D" id="3.30.950.10">
    <property type="entry name" value="Methyltransferase, Cobalt-precorrin-4 Transmethylase, Domain 2"/>
    <property type="match status" value="1"/>
</dbReference>
<dbReference type="PIRSF" id="PIRSF036432">
    <property type="entry name" value="Diphthine_synth"/>
    <property type="match status" value="1"/>
</dbReference>
<evidence type="ECO:0000256" key="6">
    <source>
        <dbReference type="ARBA" id="ARBA00022679"/>
    </source>
</evidence>
<keyword evidence="7 9" id="KW-0949">S-adenosyl-L-methionine</keyword>
<dbReference type="CDD" id="cd11647">
    <property type="entry name" value="DHP5_DphB"/>
    <property type="match status" value="1"/>
</dbReference>
<dbReference type="NCBIfam" id="TIGR00522">
    <property type="entry name" value="dph5"/>
    <property type="match status" value="1"/>
</dbReference>
<dbReference type="FunFam" id="3.40.1010.10:FF:000004">
    <property type="entry name" value="Putative diphthine synthase"/>
    <property type="match status" value="1"/>
</dbReference>
<dbReference type="GO" id="GO:0141133">
    <property type="term" value="F:diphthine methyl ester synthase activity"/>
    <property type="evidence" value="ECO:0007669"/>
    <property type="project" value="UniProtKB-EC"/>
</dbReference>
<evidence type="ECO:0000256" key="5">
    <source>
        <dbReference type="ARBA" id="ARBA00022603"/>
    </source>
</evidence>
<comment type="catalytic activity">
    <reaction evidence="8">
        <text>2-[(3S)-amino-3-carboxypropyl]-L-histidyl-[translation elongation factor 2] + 4 S-adenosyl-L-methionine = diphthine methyl ester-[translation elongation factor 2] + 4 S-adenosyl-L-homocysteine + 3 H(+)</text>
        <dbReference type="Rhea" id="RHEA:42652"/>
        <dbReference type="Rhea" id="RHEA-COMP:9749"/>
        <dbReference type="Rhea" id="RHEA-COMP:10173"/>
        <dbReference type="ChEBI" id="CHEBI:15378"/>
        <dbReference type="ChEBI" id="CHEBI:57856"/>
        <dbReference type="ChEBI" id="CHEBI:59789"/>
        <dbReference type="ChEBI" id="CHEBI:73995"/>
        <dbReference type="ChEBI" id="CHEBI:79005"/>
        <dbReference type="EC" id="2.1.1.314"/>
    </reaction>
</comment>
<feature type="binding site" evidence="9">
    <location>
        <position position="9"/>
    </location>
    <ligand>
        <name>S-adenosyl-L-methionine</name>
        <dbReference type="ChEBI" id="CHEBI:59789"/>
    </ligand>
</feature>
<comment type="caution">
    <text evidence="11">The sequence shown here is derived from an EMBL/GenBank/DDBJ whole genome shotgun (WGS) entry which is preliminary data.</text>
</comment>
<keyword evidence="12" id="KW-1185">Reference proteome</keyword>
<dbReference type="PANTHER" id="PTHR10882:SF0">
    <property type="entry name" value="DIPHTHINE METHYL ESTER SYNTHASE"/>
    <property type="match status" value="1"/>
</dbReference>
<dbReference type="InterPro" id="IPR035996">
    <property type="entry name" value="4pyrrol_Methylase_sf"/>
</dbReference>
<evidence type="ECO:0000256" key="2">
    <source>
        <dbReference type="ARBA" id="ARBA00005156"/>
    </source>
</evidence>
<dbReference type="GO" id="GO:0032259">
    <property type="term" value="P:methylation"/>
    <property type="evidence" value="ECO:0007669"/>
    <property type="project" value="UniProtKB-KW"/>
</dbReference>
<dbReference type="AlphaFoldDB" id="A0A2H9TP48"/>
<dbReference type="FunFam" id="3.30.950.10:FF:000004">
    <property type="entry name" value="Diphthine synthase putative"/>
    <property type="match status" value="1"/>
</dbReference>
<evidence type="ECO:0000256" key="7">
    <source>
        <dbReference type="ARBA" id="ARBA00022691"/>
    </source>
</evidence>
<dbReference type="Proteomes" id="UP000240830">
    <property type="component" value="Unassembled WGS sequence"/>
</dbReference>
<comment type="similarity">
    <text evidence="3">Belongs to the diphthine synthase family.</text>
</comment>
<dbReference type="SUPFAM" id="SSF53790">
    <property type="entry name" value="Tetrapyrrole methylase"/>
    <property type="match status" value="1"/>
</dbReference>
<feature type="binding site" evidence="9">
    <location>
        <position position="84"/>
    </location>
    <ligand>
        <name>S-adenosyl-L-methionine</name>
        <dbReference type="ChEBI" id="CHEBI:59789"/>
    </ligand>
</feature>
<gene>
    <name evidence="11" type="ORF">PSACC_00654</name>
</gene>
<comment type="pathway">
    <text evidence="2">Protein modification; peptidyl-diphthamide biosynthesis.</text>
</comment>
<dbReference type="InterPro" id="IPR014776">
    <property type="entry name" value="4pyrrole_Mease_sub2"/>
</dbReference>
<evidence type="ECO:0000256" key="1">
    <source>
        <dbReference type="ARBA" id="ARBA00004006"/>
    </source>
</evidence>
<dbReference type="InterPro" id="IPR014777">
    <property type="entry name" value="4pyrrole_Mease_sub1"/>
</dbReference>
<accession>A0A2H9TP48</accession>
<evidence type="ECO:0000259" key="10">
    <source>
        <dbReference type="Pfam" id="PF00590"/>
    </source>
</evidence>
<keyword evidence="5" id="KW-0489">Methyltransferase</keyword>
<protein>
    <recommendedName>
        <fullName evidence="4">diphthine methyl ester synthase</fullName>
        <ecNumber evidence="4">2.1.1.314</ecNumber>
    </recommendedName>
</protein>
<keyword evidence="6" id="KW-0808">Transferase</keyword>
<reference evidence="11 12" key="1">
    <citation type="submission" date="2016-10" db="EMBL/GenBank/DDBJ databases">
        <title>The genome of Paramicrosporidium saccamoebae is the missing link in understanding Cryptomycota and Microsporidia evolution.</title>
        <authorList>
            <person name="Quandt C.A."/>
            <person name="Beaudet D."/>
            <person name="Corsaro D."/>
            <person name="Michel R."/>
            <person name="Corradi N."/>
            <person name="James T."/>
        </authorList>
    </citation>
    <scope>NUCLEOTIDE SEQUENCE [LARGE SCALE GENOMIC DNA]</scope>
    <source>
        <strain evidence="11 12">KSL3</strain>
    </source>
</reference>
<dbReference type="InterPro" id="IPR000878">
    <property type="entry name" value="4pyrrol_Mease"/>
</dbReference>
<proteinExistence type="inferred from homology"/>
<evidence type="ECO:0000313" key="11">
    <source>
        <dbReference type="EMBL" id="PJF19527.1"/>
    </source>
</evidence>
<dbReference type="STRING" id="1246581.A0A2H9TP48"/>
<dbReference type="InterPro" id="IPR004551">
    <property type="entry name" value="Dphthn_synthase"/>
</dbReference>
<dbReference type="GO" id="GO:0017183">
    <property type="term" value="P:protein histidyl modification to diphthamide"/>
    <property type="evidence" value="ECO:0007669"/>
    <property type="project" value="UniProtKB-UniPathway"/>
</dbReference>
<dbReference type="HAMAP" id="MF_01084">
    <property type="entry name" value="Diphthine_synth"/>
    <property type="match status" value="1"/>
</dbReference>
<feature type="binding site" evidence="9">
    <location>
        <position position="87"/>
    </location>
    <ligand>
        <name>S-adenosyl-L-methionine</name>
        <dbReference type="ChEBI" id="CHEBI:59789"/>
    </ligand>
</feature>